<accession>A0A518XA78</accession>
<keyword evidence="7" id="KW-1185">Reference proteome</keyword>
<dbReference type="Proteomes" id="UP000319411">
    <property type="component" value="Chromosome"/>
</dbReference>
<evidence type="ECO:0000256" key="3">
    <source>
        <dbReference type="ARBA" id="ARBA00022741"/>
    </source>
</evidence>
<protein>
    <submittedName>
        <fullName evidence="6">Uncharacterized protein</fullName>
    </submittedName>
</protein>
<evidence type="ECO:0000313" key="6">
    <source>
        <dbReference type="EMBL" id="QDY41104.1"/>
    </source>
</evidence>
<dbReference type="SUPFAM" id="SSF56112">
    <property type="entry name" value="Protein kinase-like (PK-like)"/>
    <property type="match status" value="1"/>
</dbReference>
<dbReference type="KEGG" id="pdis:D8B20_03970"/>
<keyword evidence="4" id="KW-0418">Kinase</keyword>
<dbReference type="PANTHER" id="PTHR34273:SF2">
    <property type="entry name" value="METHYLTHIORIBOSE KINASE"/>
    <property type="match status" value="1"/>
</dbReference>
<evidence type="ECO:0000313" key="7">
    <source>
        <dbReference type="Proteomes" id="UP000319411"/>
    </source>
</evidence>
<evidence type="ECO:0000256" key="2">
    <source>
        <dbReference type="ARBA" id="ARBA00022679"/>
    </source>
</evidence>
<organism evidence="6 7">
    <name type="scientific">Candidatus Pantoea soli</name>
    <dbReference type="NCBI Taxonomy" id="3098669"/>
    <lineage>
        <taxon>Bacteria</taxon>
        <taxon>Pseudomonadati</taxon>
        <taxon>Pseudomonadota</taxon>
        <taxon>Gammaproteobacteria</taxon>
        <taxon>Enterobacterales</taxon>
        <taxon>Erwiniaceae</taxon>
        <taxon>Pantoea</taxon>
    </lineage>
</organism>
<proteinExistence type="inferred from homology"/>
<keyword evidence="2" id="KW-0808">Transferase</keyword>
<sequence length="230" mass="24927">MVHHHEISARAQATGEQLAQQLLTHAVWRAPNQPVTLAGDQSDSPFSFSRTPAWQQDKAQRLALASLQLRFLTHCETRLASGHHGPMGFDVGSALADLLINYCGLPGLLPPREAADAREQRLSDVHALWDSFAHHFVAQFGQHPQDEFAGTEAAGLFLQQVWTDAIGYCAIGLLRRSAGAARLADFCAIRDDAMRADCVSHCRTLGSALLLAAPHIADADALIARIRQAG</sequence>
<dbReference type="EMBL" id="CP032702">
    <property type="protein sequence ID" value="QDY41104.1"/>
    <property type="molecule type" value="Genomic_DNA"/>
</dbReference>
<comment type="similarity">
    <text evidence="1">Belongs to the methylthioribose kinase family.</text>
</comment>
<dbReference type="RefSeq" id="WP_145887326.1">
    <property type="nucleotide sequence ID" value="NZ_CP032702.1"/>
</dbReference>
<evidence type="ECO:0000256" key="4">
    <source>
        <dbReference type="ARBA" id="ARBA00022777"/>
    </source>
</evidence>
<dbReference type="AlphaFoldDB" id="A0A518XA78"/>
<keyword evidence="3" id="KW-0547">Nucleotide-binding</keyword>
<gene>
    <name evidence="6" type="ORF">D8B20_03970</name>
</gene>
<dbReference type="PANTHER" id="PTHR34273">
    <property type="entry name" value="METHYLTHIORIBOSE KINASE"/>
    <property type="match status" value="1"/>
</dbReference>
<dbReference type="Gene3D" id="3.90.1200.10">
    <property type="match status" value="1"/>
</dbReference>
<evidence type="ECO:0000256" key="1">
    <source>
        <dbReference type="ARBA" id="ARBA00010165"/>
    </source>
</evidence>
<dbReference type="InterPro" id="IPR011009">
    <property type="entry name" value="Kinase-like_dom_sf"/>
</dbReference>
<evidence type="ECO:0000256" key="5">
    <source>
        <dbReference type="ARBA" id="ARBA00022840"/>
    </source>
</evidence>
<keyword evidence="5" id="KW-0067">ATP-binding</keyword>
<dbReference type="GO" id="GO:0016301">
    <property type="term" value="F:kinase activity"/>
    <property type="evidence" value="ECO:0007669"/>
    <property type="project" value="UniProtKB-KW"/>
</dbReference>
<name>A0A518XA78_9GAMM</name>
<dbReference type="GO" id="GO:0005524">
    <property type="term" value="F:ATP binding"/>
    <property type="evidence" value="ECO:0007669"/>
    <property type="project" value="UniProtKB-KW"/>
</dbReference>
<reference evidence="6 7" key="1">
    <citation type="submission" date="2018-10" db="EMBL/GenBank/DDBJ databases">
        <title>Genome Sequencing of Pantoea dispersa DSM 32899.</title>
        <authorList>
            <person name="Nawrath M."/>
            <person name="Ottenheim C."/>
            <person name="Wilm A."/>
            <person name="Zimmermann W."/>
            <person name="Wu J.C."/>
        </authorList>
    </citation>
    <scope>NUCLEOTIDE SEQUENCE [LARGE SCALE GENOMIC DNA]</scope>
    <source>
        <strain evidence="6 7">DSM 32899</strain>
    </source>
</reference>
<dbReference type="OrthoDB" id="9777791at2"/>